<dbReference type="PANTHER" id="PTHR10744:SF1">
    <property type="entry name" value="SMALL RIBOSOMAL SUBUNIT PROTEIN US17M"/>
    <property type="match status" value="1"/>
</dbReference>
<dbReference type="PANTHER" id="PTHR10744">
    <property type="entry name" value="40S RIBOSOMAL PROTEIN S11 FAMILY MEMBER"/>
    <property type="match status" value="1"/>
</dbReference>
<keyword evidence="2 6" id="KW-0699">rRNA-binding</keyword>
<dbReference type="RefSeq" id="WP_015238819.1">
    <property type="nucleotide sequence ID" value="NC_020283.1"/>
</dbReference>
<accession>M1LQX5</accession>
<dbReference type="InterPro" id="IPR019979">
    <property type="entry name" value="Ribosomal_uS17_CS"/>
</dbReference>
<comment type="similarity">
    <text evidence="1 6 7">Belongs to the universal ribosomal protein uS17 family.</text>
</comment>
<comment type="function">
    <text evidence="6">One of the primary rRNA binding proteins, it binds specifically to the 5'-end of 16S ribosomal RNA.</text>
</comment>
<dbReference type="GO" id="GO:0022627">
    <property type="term" value="C:cytosolic small ribosomal subunit"/>
    <property type="evidence" value="ECO:0007669"/>
    <property type="project" value="UniProtKB-UniRule"/>
</dbReference>
<keyword evidence="4 6" id="KW-0689">Ribosomal protein</keyword>
<dbReference type="PATRIC" id="fig|1208918.3.peg.702"/>
<dbReference type="EMBL" id="CP003804">
    <property type="protein sequence ID" value="AGF48002.1"/>
    <property type="molecule type" value="Genomic_DNA"/>
</dbReference>
<evidence type="ECO:0000313" key="9">
    <source>
        <dbReference type="Proteomes" id="UP000011686"/>
    </source>
</evidence>
<dbReference type="HOGENOM" id="CLU_073626_1_1_4"/>
<evidence type="ECO:0000256" key="1">
    <source>
        <dbReference type="ARBA" id="ARBA00010254"/>
    </source>
</evidence>
<sequence>MNTIVEQVPKRQRVLIGKVISSKMNKSVVVQVERRVKHQVLGKVVTRSANYKAHDEENKYKDGDIVEIKECRPISRDKSWMVMSLVTAATLI</sequence>
<evidence type="ECO:0000256" key="7">
    <source>
        <dbReference type="RuleBase" id="RU003872"/>
    </source>
</evidence>
<keyword evidence="9" id="KW-1185">Reference proteome</keyword>
<dbReference type="PRINTS" id="PR00973">
    <property type="entry name" value="RIBOSOMALS17"/>
</dbReference>
<dbReference type="HAMAP" id="MF_01345_B">
    <property type="entry name" value="Ribosomal_uS17_B"/>
    <property type="match status" value="1"/>
</dbReference>
<protein>
    <recommendedName>
        <fullName evidence="6">Small ribosomal subunit protein uS17</fullName>
    </recommendedName>
</protein>
<dbReference type="InterPro" id="IPR019984">
    <property type="entry name" value="Ribosomal_uS17_bact/chlr"/>
</dbReference>
<dbReference type="STRING" id="1208918.CDEE_0178"/>
<gene>
    <name evidence="6" type="primary">rpsQ</name>
    <name evidence="8" type="ORF">CDEE_0178</name>
</gene>
<dbReference type="eggNOG" id="COG0186">
    <property type="taxonomic scope" value="Bacteria"/>
</dbReference>
<dbReference type="GO" id="GO:0003735">
    <property type="term" value="F:structural constituent of ribosome"/>
    <property type="evidence" value="ECO:0007669"/>
    <property type="project" value="UniProtKB-UniRule"/>
</dbReference>
<reference evidence="8 9" key="1">
    <citation type="journal article" date="2013" name="Genome Biol. Evol.">
        <title>Genome evolution and phylogenomic analysis of candidatus kinetoplastibacterium, the betaproteobacterial endosymbionts of strigomonas and angomonas.</title>
        <authorList>
            <person name="Alves J.M."/>
            <person name="Serrano M.G."/>
            <person name="Maia da Silva F."/>
            <person name="Voegtly L.J."/>
            <person name="Matveyev A.V."/>
            <person name="Teixeira M.M."/>
            <person name="Camargo E.P."/>
            <person name="Buck G.A."/>
        </authorList>
    </citation>
    <scope>NUCLEOTIDE SEQUENCE [LARGE SCALE GENOMIC DNA]</scope>
    <source>
        <strain evidence="8 9">TCC036E</strain>
    </source>
</reference>
<name>M1LQX5_9PROT</name>
<evidence type="ECO:0000256" key="3">
    <source>
        <dbReference type="ARBA" id="ARBA00022884"/>
    </source>
</evidence>
<dbReference type="NCBIfam" id="NF004123">
    <property type="entry name" value="PRK05610.1"/>
    <property type="match status" value="1"/>
</dbReference>
<dbReference type="InterPro" id="IPR012340">
    <property type="entry name" value="NA-bd_OB-fold"/>
</dbReference>
<dbReference type="Proteomes" id="UP000011686">
    <property type="component" value="Chromosome"/>
</dbReference>
<dbReference type="GO" id="GO:0019843">
    <property type="term" value="F:rRNA binding"/>
    <property type="evidence" value="ECO:0007669"/>
    <property type="project" value="UniProtKB-UniRule"/>
</dbReference>
<dbReference type="PROSITE" id="PS00056">
    <property type="entry name" value="RIBOSOMAL_S17"/>
    <property type="match status" value="1"/>
</dbReference>
<evidence type="ECO:0000256" key="6">
    <source>
        <dbReference type="HAMAP-Rule" id="MF_01345"/>
    </source>
</evidence>
<dbReference type="GO" id="GO:0006412">
    <property type="term" value="P:translation"/>
    <property type="evidence" value="ECO:0007669"/>
    <property type="project" value="UniProtKB-UniRule"/>
</dbReference>
<dbReference type="KEGG" id="kct:CDEE_0178"/>
<evidence type="ECO:0000313" key="8">
    <source>
        <dbReference type="EMBL" id="AGF48002.1"/>
    </source>
</evidence>
<proteinExistence type="inferred from homology"/>
<dbReference type="NCBIfam" id="TIGR03635">
    <property type="entry name" value="uS17_bact"/>
    <property type="match status" value="1"/>
</dbReference>
<dbReference type="Gene3D" id="2.40.50.140">
    <property type="entry name" value="Nucleic acid-binding proteins"/>
    <property type="match status" value="1"/>
</dbReference>
<organism evidence="8 9">
    <name type="scientific">Candidatus Kinetoplastidibacterium crithidiae TCC036E</name>
    <dbReference type="NCBI Taxonomy" id="1208918"/>
    <lineage>
        <taxon>Bacteria</taxon>
        <taxon>Pseudomonadati</taxon>
        <taxon>Pseudomonadota</taxon>
        <taxon>Betaproteobacteria</taxon>
        <taxon>Candidatus Kinetoplastidibacterium</taxon>
    </lineage>
</organism>
<comment type="subunit">
    <text evidence="6">Part of the 30S ribosomal subunit.</text>
</comment>
<dbReference type="Pfam" id="PF00366">
    <property type="entry name" value="Ribosomal_S17"/>
    <property type="match status" value="1"/>
</dbReference>
<dbReference type="AlphaFoldDB" id="M1LQX5"/>
<evidence type="ECO:0000256" key="2">
    <source>
        <dbReference type="ARBA" id="ARBA00022730"/>
    </source>
</evidence>
<dbReference type="CDD" id="cd00364">
    <property type="entry name" value="Ribosomal_uS17"/>
    <property type="match status" value="1"/>
</dbReference>
<keyword evidence="5 6" id="KW-0687">Ribonucleoprotein</keyword>
<evidence type="ECO:0000256" key="4">
    <source>
        <dbReference type="ARBA" id="ARBA00022980"/>
    </source>
</evidence>
<dbReference type="InterPro" id="IPR000266">
    <property type="entry name" value="Ribosomal_uS17"/>
</dbReference>
<keyword evidence="3 6" id="KW-0694">RNA-binding</keyword>
<evidence type="ECO:0000256" key="5">
    <source>
        <dbReference type="ARBA" id="ARBA00023274"/>
    </source>
</evidence>
<dbReference type="SUPFAM" id="SSF50249">
    <property type="entry name" value="Nucleic acid-binding proteins"/>
    <property type="match status" value="1"/>
</dbReference>